<dbReference type="OrthoDB" id="2281372at2759"/>
<evidence type="ECO:0000256" key="2">
    <source>
        <dbReference type="ARBA" id="ARBA00022729"/>
    </source>
</evidence>
<feature type="signal peptide" evidence="5">
    <location>
        <begin position="1"/>
        <end position="21"/>
    </location>
</feature>
<evidence type="ECO:0000256" key="1">
    <source>
        <dbReference type="ARBA" id="ARBA00022669"/>
    </source>
</evidence>
<sequence length="389" mass="41304">MSRSAILAAAMAFLRFSGVDAAPAAHRYFRVLDAEPNLPTDASTTPYCTWWVDYSGGETCAQLISDNFVSMTDFYRWNPVVKSDCSGLKSGFSYCVEALNEPPPSSSSKPSSSTKVSTPPPSTTPKPTSTPSTPTITTPPVTSSTKAPNGIETPLPTQPDIVGNCDKFYLVQKDEGCSAIAAKFGITLAQFQAWNPKVGTTCGGLWADAYACVSIIGHEASSTPSTPTTTKPGNGISTPQPTQPNMVSNCDKFHFVVQDKDNCATIAAQYGISLAQFQAWNPSAGAQCGGLWANAYCCVSIIGQDSTPTPTAKPTTTKPGNGVATPTPTQPGMVSNCKKFDYVKKGEVCDTIVKRNSGLTLTNFYKWNTGVGKNCELLWAETYVCIAIL</sequence>
<dbReference type="PANTHER" id="PTHR34997:SF2">
    <property type="entry name" value="LYSM DOMAIN-CONTAINING PROTEIN-RELATED"/>
    <property type="match status" value="1"/>
</dbReference>
<dbReference type="InterPro" id="IPR018392">
    <property type="entry name" value="LysM"/>
</dbReference>
<dbReference type="EMBL" id="ML977346">
    <property type="protein sequence ID" value="KAF2108719.1"/>
    <property type="molecule type" value="Genomic_DNA"/>
</dbReference>
<feature type="domain" description="LysM" evidence="6">
    <location>
        <begin position="253"/>
        <end position="299"/>
    </location>
</feature>
<feature type="domain" description="LysM" evidence="6">
    <location>
        <begin position="50"/>
        <end position="96"/>
    </location>
</feature>
<proteinExistence type="predicted"/>
<feature type="compositionally biased region" description="Low complexity" evidence="4">
    <location>
        <begin position="125"/>
        <end position="146"/>
    </location>
</feature>
<feature type="domain" description="LysM" evidence="6">
    <location>
        <begin position="167"/>
        <end position="213"/>
    </location>
</feature>
<name>A0A6A5YN78_9PLEO</name>
<accession>A0A6A5YN78</accession>
<keyword evidence="8" id="KW-1185">Reference proteome</keyword>
<feature type="region of interest" description="Disordered" evidence="4">
    <location>
        <begin position="221"/>
        <end position="243"/>
    </location>
</feature>
<evidence type="ECO:0000256" key="4">
    <source>
        <dbReference type="SAM" id="MobiDB-lite"/>
    </source>
</evidence>
<evidence type="ECO:0000256" key="5">
    <source>
        <dbReference type="SAM" id="SignalP"/>
    </source>
</evidence>
<dbReference type="SUPFAM" id="SSF54106">
    <property type="entry name" value="LysM domain"/>
    <property type="match status" value="2"/>
</dbReference>
<keyword evidence="2 5" id="KW-0732">Signal</keyword>
<feature type="compositionally biased region" description="Low complexity" evidence="4">
    <location>
        <begin position="308"/>
        <end position="319"/>
    </location>
</feature>
<dbReference type="CDD" id="cd00118">
    <property type="entry name" value="LysM"/>
    <property type="match status" value="2"/>
</dbReference>
<organism evidence="7 8">
    <name type="scientific">Lophiotrema nucula</name>
    <dbReference type="NCBI Taxonomy" id="690887"/>
    <lineage>
        <taxon>Eukaryota</taxon>
        <taxon>Fungi</taxon>
        <taxon>Dikarya</taxon>
        <taxon>Ascomycota</taxon>
        <taxon>Pezizomycotina</taxon>
        <taxon>Dothideomycetes</taxon>
        <taxon>Pleosporomycetidae</taxon>
        <taxon>Pleosporales</taxon>
        <taxon>Lophiotremataceae</taxon>
        <taxon>Lophiotrema</taxon>
    </lineage>
</organism>
<dbReference type="InterPro" id="IPR036779">
    <property type="entry name" value="LysM_dom_sf"/>
</dbReference>
<dbReference type="Gene3D" id="3.10.350.10">
    <property type="entry name" value="LysM domain"/>
    <property type="match status" value="4"/>
</dbReference>
<feature type="region of interest" description="Disordered" evidence="4">
    <location>
        <begin position="308"/>
        <end position="328"/>
    </location>
</feature>
<dbReference type="GO" id="GO:0008061">
    <property type="term" value="F:chitin binding"/>
    <property type="evidence" value="ECO:0007669"/>
    <property type="project" value="UniProtKB-KW"/>
</dbReference>
<feature type="compositionally biased region" description="Low complexity" evidence="4">
    <location>
        <begin position="106"/>
        <end position="117"/>
    </location>
</feature>
<dbReference type="Pfam" id="PF01476">
    <property type="entry name" value="LysM"/>
    <property type="match status" value="2"/>
</dbReference>
<evidence type="ECO:0000256" key="3">
    <source>
        <dbReference type="ARBA" id="ARBA00023026"/>
    </source>
</evidence>
<reference evidence="7" key="1">
    <citation type="journal article" date="2020" name="Stud. Mycol.">
        <title>101 Dothideomycetes genomes: a test case for predicting lifestyles and emergence of pathogens.</title>
        <authorList>
            <person name="Haridas S."/>
            <person name="Albert R."/>
            <person name="Binder M."/>
            <person name="Bloem J."/>
            <person name="Labutti K."/>
            <person name="Salamov A."/>
            <person name="Andreopoulos B."/>
            <person name="Baker S."/>
            <person name="Barry K."/>
            <person name="Bills G."/>
            <person name="Bluhm B."/>
            <person name="Cannon C."/>
            <person name="Castanera R."/>
            <person name="Culley D."/>
            <person name="Daum C."/>
            <person name="Ezra D."/>
            <person name="Gonzalez J."/>
            <person name="Henrissat B."/>
            <person name="Kuo A."/>
            <person name="Liang C."/>
            <person name="Lipzen A."/>
            <person name="Lutzoni F."/>
            <person name="Magnuson J."/>
            <person name="Mondo S."/>
            <person name="Nolan M."/>
            <person name="Ohm R."/>
            <person name="Pangilinan J."/>
            <person name="Park H.-J."/>
            <person name="Ramirez L."/>
            <person name="Alfaro M."/>
            <person name="Sun H."/>
            <person name="Tritt A."/>
            <person name="Yoshinaga Y."/>
            <person name="Zwiers L.-H."/>
            <person name="Turgeon B."/>
            <person name="Goodwin S."/>
            <person name="Spatafora J."/>
            <person name="Crous P."/>
            <person name="Grigoriev I."/>
        </authorList>
    </citation>
    <scope>NUCLEOTIDE SEQUENCE</scope>
    <source>
        <strain evidence="7">CBS 627.86</strain>
    </source>
</reference>
<dbReference type="SMART" id="SM00257">
    <property type="entry name" value="LysM"/>
    <property type="match status" value="3"/>
</dbReference>
<dbReference type="PROSITE" id="PS51782">
    <property type="entry name" value="LYSM"/>
    <property type="match status" value="4"/>
</dbReference>
<dbReference type="PANTHER" id="PTHR34997">
    <property type="entry name" value="AM15"/>
    <property type="match status" value="1"/>
</dbReference>
<evidence type="ECO:0000313" key="7">
    <source>
        <dbReference type="EMBL" id="KAF2108719.1"/>
    </source>
</evidence>
<feature type="compositionally biased region" description="Low complexity" evidence="4">
    <location>
        <begin position="221"/>
        <end position="232"/>
    </location>
</feature>
<evidence type="ECO:0000259" key="6">
    <source>
        <dbReference type="PROSITE" id="PS51782"/>
    </source>
</evidence>
<dbReference type="Proteomes" id="UP000799770">
    <property type="component" value="Unassembled WGS sequence"/>
</dbReference>
<feature type="region of interest" description="Disordered" evidence="4">
    <location>
        <begin position="102"/>
        <end position="157"/>
    </location>
</feature>
<keyword evidence="1" id="KW-0147">Chitin-binding</keyword>
<dbReference type="InterPro" id="IPR052210">
    <property type="entry name" value="LysM1-like"/>
</dbReference>
<feature type="chain" id="PRO_5025639074" description="LysM domain-containing protein" evidence="5">
    <location>
        <begin position="22"/>
        <end position="389"/>
    </location>
</feature>
<keyword evidence="3" id="KW-0843">Virulence</keyword>
<gene>
    <name evidence="7" type="ORF">BDV96DRAFT_556005</name>
</gene>
<dbReference type="PRINTS" id="PR01217">
    <property type="entry name" value="PRICHEXTENSN"/>
</dbReference>
<feature type="domain" description="LysM" evidence="6">
    <location>
        <begin position="339"/>
        <end position="386"/>
    </location>
</feature>
<dbReference type="AlphaFoldDB" id="A0A6A5YN78"/>
<protein>
    <recommendedName>
        <fullName evidence="6">LysM domain-containing protein</fullName>
    </recommendedName>
</protein>
<evidence type="ECO:0000313" key="8">
    <source>
        <dbReference type="Proteomes" id="UP000799770"/>
    </source>
</evidence>